<dbReference type="AlphaFoldDB" id="A0A6G8B1D7"/>
<name>A0A6G8B1D7_9LACO</name>
<keyword evidence="2" id="KW-0808">Transferase</keyword>
<dbReference type="Pfam" id="PF00583">
    <property type="entry name" value="Acetyltransf_1"/>
    <property type="match status" value="1"/>
</dbReference>
<dbReference type="SUPFAM" id="SSF55729">
    <property type="entry name" value="Acyl-CoA N-acyltransferases (Nat)"/>
    <property type="match status" value="1"/>
</dbReference>
<evidence type="ECO:0000259" key="1">
    <source>
        <dbReference type="PROSITE" id="PS51186"/>
    </source>
</evidence>
<dbReference type="GO" id="GO:0016747">
    <property type="term" value="F:acyltransferase activity, transferring groups other than amino-acyl groups"/>
    <property type="evidence" value="ECO:0007669"/>
    <property type="project" value="InterPro"/>
</dbReference>
<dbReference type="InterPro" id="IPR000182">
    <property type="entry name" value="GNAT_dom"/>
</dbReference>
<keyword evidence="3" id="KW-1185">Reference proteome</keyword>
<dbReference type="Proteomes" id="UP000500741">
    <property type="component" value="Chromosome"/>
</dbReference>
<dbReference type="PROSITE" id="PS51186">
    <property type="entry name" value="GNAT"/>
    <property type="match status" value="1"/>
</dbReference>
<reference evidence="2 3" key="1">
    <citation type="submission" date="2020-03" db="EMBL/GenBank/DDBJ databases">
        <title>Weissella sp. nov., isolated from Cybister lewisianus.</title>
        <authorList>
            <person name="Hyun D.-W."/>
            <person name="Bae J.-W."/>
        </authorList>
    </citation>
    <scope>NUCLEOTIDE SEQUENCE [LARGE SCALE GENOMIC DNA]</scope>
    <source>
        <strain evidence="2 3">HDW19</strain>
    </source>
</reference>
<proteinExistence type="predicted"/>
<feature type="domain" description="N-acetyltransferase" evidence="1">
    <location>
        <begin position="4"/>
        <end position="174"/>
    </location>
</feature>
<gene>
    <name evidence="2" type="ORF">G7084_06925</name>
</gene>
<dbReference type="KEGG" id="wco:G7084_06925"/>
<organism evidence="2 3">
    <name type="scientific">Weissella coleopterorum</name>
    <dbReference type="NCBI Taxonomy" id="2714949"/>
    <lineage>
        <taxon>Bacteria</taxon>
        <taxon>Bacillati</taxon>
        <taxon>Bacillota</taxon>
        <taxon>Bacilli</taxon>
        <taxon>Lactobacillales</taxon>
        <taxon>Lactobacillaceae</taxon>
        <taxon>Weissella</taxon>
    </lineage>
</organism>
<dbReference type="InterPro" id="IPR016181">
    <property type="entry name" value="Acyl_CoA_acyltransferase"/>
</dbReference>
<dbReference type="Gene3D" id="3.40.630.30">
    <property type="match status" value="1"/>
</dbReference>
<evidence type="ECO:0000313" key="3">
    <source>
        <dbReference type="Proteomes" id="UP000500741"/>
    </source>
</evidence>
<sequence length="177" mass="20309">MPAIYLRKAKQQDLDKIEQLIQGAKQKLAIDRIPQWQGNYPQKQDLLTDIKKGMTYLLILDQQIVGTATLLTTPDPNYRKIYQGTWRGSNEAYATIHRVAISGQQAGQHLGDFLFSNLMSVAVNLGFKEIRIDTHQQNLRMQHIIEKTKFFAAGIVYMDADPNDQRVVYQLFLETDV</sequence>
<dbReference type="EMBL" id="CP049888">
    <property type="protein sequence ID" value="QIL51050.1"/>
    <property type="molecule type" value="Genomic_DNA"/>
</dbReference>
<evidence type="ECO:0000313" key="2">
    <source>
        <dbReference type="EMBL" id="QIL51050.1"/>
    </source>
</evidence>
<accession>A0A6G8B1D7</accession>
<dbReference type="RefSeq" id="WP_166011254.1">
    <property type="nucleotide sequence ID" value="NZ_CP049888.1"/>
</dbReference>
<protein>
    <submittedName>
        <fullName evidence="2">GNAT family N-acetyltransferase</fullName>
    </submittedName>
</protein>